<dbReference type="InterPro" id="IPR000884">
    <property type="entry name" value="TSP1_rpt"/>
</dbReference>
<evidence type="ECO:0000259" key="10">
    <source>
        <dbReference type="PROSITE" id="PS50900"/>
    </source>
</evidence>
<dbReference type="PROSITE" id="PS50835">
    <property type="entry name" value="IG_LIKE"/>
    <property type="match status" value="1"/>
</dbReference>
<gene>
    <name evidence="12" type="primary">LOC107270513</name>
</gene>
<dbReference type="GO" id="GO:0005576">
    <property type="term" value="C:extracellular region"/>
    <property type="evidence" value="ECO:0007669"/>
    <property type="project" value="UniProtKB-SubCell"/>
</dbReference>
<evidence type="ECO:0000256" key="6">
    <source>
        <dbReference type="PIRSR" id="PIRSR613273-3"/>
    </source>
</evidence>
<evidence type="ECO:0000256" key="4">
    <source>
        <dbReference type="ARBA" id="ARBA00022737"/>
    </source>
</evidence>
<dbReference type="GO" id="GO:0004222">
    <property type="term" value="F:metalloendopeptidase activity"/>
    <property type="evidence" value="ECO:0007669"/>
    <property type="project" value="TreeGrafter"/>
</dbReference>
<accession>A0AAJ7RMF9</accession>
<feature type="disulfide bond" evidence="6">
    <location>
        <begin position="92"/>
        <end position="97"/>
    </location>
</feature>
<dbReference type="RefSeq" id="XP_024943658.1">
    <property type="nucleotide sequence ID" value="XM_025087890.1"/>
</dbReference>
<dbReference type="Gene3D" id="2.60.40.10">
    <property type="entry name" value="Immunoglobulins"/>
    <property type="match status" value="1"/>
</dbReference>
<dbReference type="InterPro" id="IPR013098">
    <property type="entry name" value="Ig_I-set"/>
</dbReference>
<organism evidence="11 12">
    <name type="scientific">Cephus cinctus</name>
    <name type="common">Wheat stem sawfly</name>
    <dbReference type="NCBI Taxonomy" id="211228"/>
    <lineage>
        <taxon>Eukaryota</taxon>
        <taxon>Metazoa</taxon>
        <taxon>Ecdysozoa</taxon>
        <taxon>Arthropoda</taxon>
        <taxon>Hexapoda</taxon>
        <taxon>Insecta</taxon>
        <taxon>Pterygota</taxon>
        <taxon>Neoptera</taxon>
        <taxon>Endopterygota</taxon>
        <taxon>Hymenoptera</taxon>
        <taxon>Cephoidea</taxon>
        <taxon>Cephidae</taxon>
        <taxon>Cephus</taxon>
    </lineage>
</organism>
<dbReference type="Pfam" id="PF00090">
    <property type="entry name" value="TSP_1"/>
    <property type="match status" value="1"/>
</dbReference>
<feature type="region of interest" description="Disordered" evidence="7">
    <location>
        <begin position="929"/>
        <end position="961"/>
    </location>
</feature>
<dbReference type="SUPFAM" id="SSF82895">
    <property type="entry name" value="TSP-1 type 1 repeat"/>
    <property type="match status" value="9"/>
</dbReference>
<feature type="domain" description="PLAC" evidence="10">
    <location>
        <begin position="1584"/>
        <end position="1618"/>
    </location>
</feature>
<feature type="region of interest" description="Disordered" evidence="7">
    <location>
        <begin position="1268"/>
        <end position="1315"/>
    </location>
</feature>
<dbReference type="Pfam" id="PF07679">
    <property type="entry name" value="I-set"/>
    <property type="match status" value="1"/>
</dbReference>
<dbReference type="Pfam" id="PF08686">
    <property type="entry name" value="PLAC"/>
    <property type="match status" value="1"/>
</dbReference>
<evidence type="ECO:0000256" key="5">
    <source>
        <dbReference type="ARBA" id="ARBA00023157"/>
    </source>
</evidence>
<dbReference type="Pfam" id="PF19236">
    <property type="entry name" value="ADAMTS_CR_3"/>
    <property type="match status" value="1"/>
</dbReference>
<dbReference type="InterPro" id="IPR050439">
    <property type="entry name" value="ADAMTS_ADAMTS-like"/>
</dbReference>
<dbReference type="CDD" id="cd00096">
    <property type="entry name" value="Ig"/>
    <property type="match status" value="1"/>
</dbReference>
<name>A0AAJ7RMF9_CEPCN</name>
<protein>
    <submittedName>
        <fullName evidence="12">Protein madd-4 isoform X1</fullName>
    </submittedName>
</protein>
<feature type="domain" description="Ig-like" evidence="9">
    <location>
        <begin position="775"/>
        <end position="867"/>
    </location>
</feature>
<keyword evidence="4" id="KW-0677">Repeat</keyword>
<dbReference type="InterPro" id="IPR010909">
    <property type="entry name" value="PLAC"/>
</dbReference>
<evidence type="ECO:0000256" key="3">
    <source>
        <dbReference type="ARBA" id="ARBA00022729"/>
    </source>
</evidence>
<dbReference type="InterPro" id="IPR007110">
    <property type="entry name" value="Ig-like_dom"/>
</dbReference>
<keyword evidence="11" id="KW-1185">Reference proteome</keyword>
<dbReference type="InterPro" id="IPR003598">
    <property type="entry name" value="Ig_sub2"/>
</dbReference>
<sequence length="1618" mass="178503">MSRLTGMLGILIRGKGSIGMTSSALFLLSWLLVNLVAGDNTTVGHSTEITGGSTSLQAEAAQAGRGEWLPWSKWSPCSRSCDGGVSRQQRHCRRTPCKGRPWSTRYKVCNTQPCERPSDFRAEQCAAFDNIPYSGQLLRWLPHHDPGKPCALICRGEQSLENGVDSGKSKEIQAERVLPLGVDGVSEFDSEETIVVQLADKVEDGTKCHPDSLDVCIAGECMKVGCDLRVGSSKRLDACGVCGGNGSSCQSEYSWILESISMCSKSCGGGFKIAVAVCKTIGTETIVENSNCDPDQKPGKTLLPCNTHPCSTKWVAGEWSECSASCGGGSRTRNVFCTEDKGNKTTDKLPEHKCNGLHRPRHQESCNTISCPMWETSHWSKCSVTCGTGVKTRTVECRDGTGRLSTDCDLGEHPRTEQECRTNNPCAVYDTDDFSLPLMHPYPAPPVPEKLIDQAVPSDSTFIVDEWSPCSVTCGEGIRHREVHCKIFLEFSRTIVKLPNHQCSGPKPIETERCEMEPCSILDNSLSYRMDTVGDSGYAESSMTDQYRSGSRGSGGESYEGSVKIAAGIATETTFSWREAGYTHCSATCLGGMQDLIINCVRDDNGRPVAPYLCSQETRPEARIKSCNDHPCPPRWNYSEFSACKSPCGIGIQLRDVNCIHEVTRGTVNTVIVPGHMCPQPPPSDRQYCNVFDCPVTWHVGQWGKCSKTCGGGVKSRTVTCQQVMAQGRKETLQERDCLSPKPASEKPCNTKSCDNMRSGAEPMIFSENTTYDQPESDKKKVDLKIGGIAKVFYGTSVVKIRCPVKNFDKSQIMWTKDGTILRKSSKHKISKKGLLRIFDITHADRGVYACNADSTKAETVLQVKVKHGEQMSSEEVLRYGNAVHQSQDANLESAISNSDENVHTDRAGSYQTASGYVRSFAFGNEDISHEARPEGSVPVKPTKKPRPKKPSSGLSHPDATMAHGEHTVTAQHQPGYHESVESSATSGTSTVLPYITRLISSLKLLTDYLLQSYWPFNDGGASSRGHRMISPILFDELRDEDKISSSRRNHLNYGNEDYDIMHRNPAGIPDEKFGPDEERIFIDDDPYDIDEAIFALQRKDSVKSTAEVVTERRMSAVPTKLAIDYIEESLRKTKRREEERRKEESVNDFIESHHDGVADNFNDELQSIRNPEHAVISAYYLRDPKKLEGRHEKMDSGLNIAKETKLEVRKRTESQLDPKPDVDADESPPEVNTSESTESSNSDDLVLPEMTNDKTSVKVEEELMGPNNSAVITDNNTSVSSSATEILQEEESISGKHQKPALSSKETNEYSKNVSREVHLDEILGDPGDQGIDTYYSQKISRDFESSKTWDALTSTALDHEDAMDDSSISPVILGKGTADDLIFEWVTTDWSKCSQTCGGGGFQMRGAQCTVRTSKTNSSSTVVSPKTVIGANLCEDAGYPVPQKVRPCGSGRCPQWSIGEWTPCESSRCFNWKTAMQRRDISCQLIDELEDGTQNVTVLDSSNCDDGIRPPQRQECYNGACKGVWRVGEWSECTASCEEDGIKYRILQCVWFGTKKPAGNACRDISRPSVMKTCKGPPCPQSPGECKDQSQLCSRVKLMNMCRVPLYQKQCCQSCR</sequence>
<dbReference type="InterPro" id="IPR045371">
    <property type="entry name" value="ADAMTS_CR_3"/>
</dbReference>
<evidence type="ECO:0000313" key="12">
    <source>
        <dbReference type="RefSeq" id="XP_024943658.1"/>
    </source>
</evidence>
<dbReference type="PANTHER" id="PTHR13723">
    <property type="entry name" value="ADAMTS A DISINTEGRIN AND METALLOPROTEASE WITH THROMBOSPONDIN MOTIFS PROTEASE"/>
    <property type="match status" value="1"/>
</dbReference>
<dbReference type="SMART" id="SM00408">
    <property type="entry name" value="IGc2"/>
    <property type="match status" value="1"/>
</dbReference>
<dbReference type="InterPro" id="IPR036179">
    <property type="entry name" value="Ig-like_dom_sf"/>
</dbReference>
<reference evidence="12" key="1">
    <citation type="submission" date="2025-08" db="UniProtKB">
        <authorList>
            <consortium name="RefSeq"/>
        </authorList>
    </citation>
    <scope>IDENTIFICATION</scope>
</reference>
<evidence type="ECO:0000256" key="8">
    <source>
        <dbReference type="SAM" id="SignalP"/>
    </source>
</evidence>
<dbReference type="InterPro" id="IPR013783">
    <property type="entry name" value="Ig-like_fold"/>
</dbReference>
<dbReference type="PROSITE" id="PS50900">
    <property type="entry name" value="PLAC"/>
    <property type="match status" value="1"/>
</dbReference>
<dbReference type="PROSITE" id="PS50092">
    <property type="entry name" value="TSP1"/>
    <property type="match status" value="8"/>
</dbReference>
<dbReference type="CTD" id="35424"/>
<evidence type="ECO:0000256" key="7">
    <source>
        <dbReference type="SAM" id="MobiDB-lite"/>
    </source>
</evidence>
<dbReference type="SMART" id="SM00209">
    <property type="entry name" value="TSP1"/>
    <property type="match status" value="10"/>
</dbReference>
<dbReference type="PRINTS" id="PR01857">
    <property type="entry name" value="ADAMTSFAMILY"/>
</dbReference>
<evidence type="ECO:0000313" key="11">
    <source>
        <dbReference type="Proteomes" id="UP000694920"/>
    </source>
</evidence>
<proteinExistence type="predicted"/>
<dbReference type="SMART" id="SM00409">
    <property type="entry name" value="IG"/>
    <property type="match status" value="1"/>
</dbReference>
<dbReference type="InterPro" id="IPR013273">
    <property type="entry name" value="ADAMTS/ADAMTS-like"/>
</dbReference>
<feature type="signal peptide" evidence="8">
    <location>
        <begin position="1"/>
        <end position="38"/>
    </location>
</feature>
<feature type="region of interest" description="Disordered" evidence="7">
    <location>
        <begin position="537"/>
        <end position="557"/>
    </location>
</feature>
<dbReference type="FunFam" id="2.20.100.10:FF:000005">
    <property type="entry name" value="ADAM metallopeptidase with thrombospondin type 1 motif 9"/>
    <property type="match status" value="2"/>
</dbReference>
<dbReference type="Pfam" id="PF19030">
    <property type="entry name" value="TSP1_ADAMTS"/>
    <property type="match status" value="9"/>
</dbReference>
<dbReference type="GO" id="GO:0030198">
    <property type="term" value="P:extracellular matrix organization"/>
    <property type="evidence" value="ECO:0007669"/>
    <property type="project" value="InterPro"/>
</dbReference>
<evidence type="ECO:0000256" key="2">
    <source>
        <dbReference type="ARBA" id="ARBA00022525"/>
    </source>
</evidence>
<dbReference type="InterPro" id="IPR036383">
    <property type="entry name" value="TSP1_rpt_sf"/>
</dbReference>
<feature type="region of interest" description="Disordered" evidence="7">
    <location>
        <begin position="1191"/>
        <end position="1250"/>
    </location>
</feature>
<keyword evidence="2" id="KW-0964">Secreted</keyword>
<feature type="compositionally biased region" description="Low complexity" evidence="7">
    <location>
        <begin position="1230"/>
        <end position="1243"/>
    </location>
</feature>
<dbReference type="SUPFAM" id="SSF48726">
    <property type="entry name" value="Immunoglobulin"/>
    <property type="match status" value="1"/>
</dbReference>
<dbReference type="GeneID" id="107270513"/>
<feature type="disulfide bond" evidence="6">
    <location>
        <begin position="81"/>
        <end position="114"/>
    </location>
</feature>
<feature type="disulfide bond" evidence="6">
    <location>
        <begin position="77"/>
        <end position="109"/>
    </location>
</feature>
<dbReference type="GO" id="GO:0006508">
    <property type="term" value="P:proteolysis"/>
    <property type="evidence" value="ECO:0007669"/>
    <property type="project" value="TreeGrafter"/>
</dbReference>
<dbReference type="PANTHER" id="PTHR13723:SF281">
    <property type="entry name" value="PAPILIN"/>
    <property type="match status" value="1"/>
</dbReference>
<keyword evidence="5 6" id="KW-1015">Disulfide bond</keyword>
<dbReference type="InterPro" id="IPR003599">
    <property type="entry name" value="Ig_sub"/>
</dbReference>
<dbReference type="GO" id="GO:0031012">
    <property type="term" value="C:extracellular matrix"/>
    <property type="evidence" value="ECO:0007669"/>
    <property type="project" value="TreeGrafter"/>
</dbReference>
<dbReference type="Gene3D" id="2.20.100.10">
    <property type="entry name" value="Thrombospondin type-1 (TSP1) repeat"/>
    <property type="match status" value="9"/>
</dbReference>
<evidence type="ECO:0000256" key="1">
    <source>
        <dbReference type="ARBA" id="ARBA00004613"/>
    </source>
</evidence>
<feature type="compositionally biased region" description="Basic and acidic residues" evidence="7">
    <location>
        <begin position="1203"/>
        <end position="1223"/>
    </location>
</feature>
<evidence type="ECO:0000259" key="9">
    <source>
        <dbReference type="PROSITE" id="PS50835"/>
    </source>
</evidence>
<keyword evidence="3 8" id="KW-0732">Signal</keyword>
<comment type="subcellular location">
    <subcellularLocation>
        <location evidence="1">Secreted</location>
    </subcellularLocation>
</comment>
<dbReference type="Proteomes" id="UP000694920">
    <property type="component" value="Unplaced"/>
</dbReference>
<feature type="chain" id="PRO_5042603303" evidence="8">
    <location>
        <begin position="39"/>
        <end position="1618"/>
    </location>
</feature>
<feature type="compositionally biased region" description="Polar residues" evidence="7">
    <location>
        <begin position="1268"/>
        <end position="1286"/>
    </location>
</feature>